<sequence>MFVATRDHQQYTISDCLAILCSFHKIHISSPATTCATEDIWINLDSPSTHCQSLPRLDDPRYTFERNQVDTRLCPCAARASLPPPAPPLLIARQRRRGYRPPCLDLFPWEVKSPCQILT</sequence>
<gene>
    <name evidence="1" type="ORF">VP01_288g2</name>
</gene>
<keyword evidence="2" id="KW-1185">Reference proteome</keyword>
<dbReference type="VEuPathDB" id="FungiDB:VP01_288g2"/>
<comment type="caution">
    <text evidence="1">The sequence shown here is derived from an EMBL/GenBank/DDBJ whole genome shotgun (WGS) entry which is preliminary data.</text>
</comment>
<proteinExistence type="predicted"/>
<dbReference type="Proteomes" id="UP000037035">
    <property type="component" value="Unassembled WGS sequence"/>
</dbReference>
<evidence type="ECO:0000313" key="2">
    <source>
        <dbReference type="Proteomes" id="UP000037035"/>
    </source>
</evidence>
<evidence type="ECO:0000313" key="1">
    <source>
        <dbReference type="EMBL" id="KNZ54657.1"/>
    </source>
</evidence>
<reference evidence="1 2" key="1">
    <citation type="submission" date="2015-08" db="EMBL/GenBank/DDBJ databases">
        <title>Next Generation Sequencing and Analysis of the Genome of Puccinia sorghi L Schw, the Causal Agent of Maize Common Rust.</title>
        <authorList>
            <person name="Rochi L."/>
            <person name="Burguener G."/>
            <person name="Darino M."/>
            <person name="Turjanski A."/>
            <person name="Kreff E."/>
            <person name="Dieguez M.J."/>
            <person name="Sacco F."/>
        </authorList>
    </citation>
    <scope>NUCLEOTIDE SEQUENCE [LARGE SCALE GENOMIC DNA]</scope>
    <source>
        <strain evidence="1 2">RO10H11247</strain>
    </source>
</reference>
<protein>
    <submittedName>
        <fullName evidence="1">Uncharacterized protein</fullName>
    </submittedName>
</protein>
<dbReference type="EMBL" id="LAVV01007823">
    <property type="protein sequence ID" value="KNZ54657.1"/>
    <property type="molecule type" value="Genomic_DNA"/>
</dbReference>
<dbReference type="AlphaFoldDB" id="A0A0L6V2C1"/>
<name>A0A0L6V2C1_9BASI</name>
<dbReference type="OrthoDB" id="2506917at2759"/>
<organism evidence="1 2">
    <name type="scientific">Puccinia sorghi</name>
    <dbReference type="NCBI Taxonomy" id="27349"/>
    <lineage>
        <taxon>Eukaryota</taxon>
        <taxon>Fungi</taxon>
        <taxon>Dikarya</taxon>
        <taxon>Basidiomycota</taxon>
        <taxon>Pucciniomycotina</taxon>
        <taxon>Pucciniomycetes</taxon>
        <taxon>Pucciniales</taxon>
        <taxon>Pucciniaceae</taxon>
        <taxon>Puccinia</taxon>
    </lineage>
</organism>
<accession>A0A0L6V2C1</accession>